<feature type="domain" description="Calcineurin-like phosphoesterase" evidence="2">
    <location>
        <begin position="78"/>
        <end position="281"/>
    </location>
</feature>
<dbReference type="Gene3D" id="3.60.21.10">
    <property type="match status" value="1"/>
</dbReference>
<keyword evidence="1" id="KW-1133">Transmembrane helix</keyword>
<comment type="caution">
    <text evidence="3">The sequence shown here is derived from an EMBL/GenBank/DDBJ whole genome shotgun (WGS) entry which is preliminary data.</text>
</comment>
<dbReference type="EMBL" id="QKWP01000518">
    <property type="protein sequence ID" value="RIB18759.1"/>
    <property type="molecule type" value="Genomic_DNA"/>
</dbReference>
<dbReference type="GO" id="GO:0006798">
    <property type="term" value="P:polyphosphate catabolic process"/>
    <property type="evidence" value="ECO:0007669"/>
    <property type="project" value="TreeGrafter"/>
</dbReference>
<evidence type="ECO:0000313" key="3">
    <source>
        <dbReference type="EMBL" id="RIB18759.1"/>
    </source>
</evidence>
<evidence type="ECO:0000259" key="2">
    <source>
        <dbReference type="Pfam" id="PF00149"/>
    </source>
</evidence>
<dbReference type="GO" id="GO:0005737">
    <property type="term" value="C:cytoplasm"/>
    <property type="evidence" value="ECO:0007669"/>
    <property type="project" value="TreeGrafter"/>
</dbReference>
<dbReference type="PANTHER" id="PTHR42850:SF4">
    <property type="entry name" value="ZINC-DEPENDENT ENDOPOLYPHOSPHATASE"/>
    <property type="match status" value="1"/>
</dbReference>
<dbReference type="STRING" id="44941.A0A397VCU4"/>
<reference evidence="3 4" key="1">
    <citation type="submission" date="2018-06" db="EMBL/GenBank/DDBJ databases">
        <title>Comparative genomics reveals the genomic features of Rhizophagus irregularis, R. cerebriforme, R. diaphanum and Gigaspora rosea, and their symbiotic lifestyle signature.</title>
        <authorList>
            <person name="Morin E."/>
            <person name="San Clemente H."/>
            <person name="Chen E.C.H."/>
            <person name="De La Providencia I."/>
            <person name="Hainaut M."/>
            <person name="Kuo A."/>
            <person name="Kohler A."/>
            <person name="Murat C."/>
            <person name="Tang N."/>
            <person name="Roy S."/>
            <person name="Loubradou J."/>
            <person name="Henrissat B."/>
            <person name="Grigoriev I.V."/>
            <person name="Corradi N."/>
            <person name="Roux C."/>
            <person name="Martin F.M."/>
        </authorList>
    </citation>
    <scope>NUCLEOTIDE SEQUENCE [LARGE SCALE GENOMIC DNA]</scope>
    <source>
        <strain evidence="3 4">DAOM 194757</strain>
    </source>
</reference>
<dbReference type="CDD" id="cd00144">
    <property type="entry name" value="MPP_PPP_family"/>
    <property type="match status" value="1"/>
</dbReference>
<dbReference type="AlphaFoldDB" id="A0A397VCU4"/>
<sequence>MHPITQKKRITEKTYNFKPAAIIITIFSVILVTISLSMIPYVPGDIKSDFYMESHFKHLNTSKVLIANLSSSISSKNLIFIGDVHGSLNELEKLIKKINYNSTNDHLIFVGDLVAKGPESLEVVKLVKKYESSCVRGNHDDKVIGWKALLNLLSRKGIKLKDYVKKNELPPHLSMGTEHLNLARHIDKELYEFLSSCPIVLNIPEHDIYVVHAGLLPDVPIDQQDPYDIMNMRNIKKNGKPTKFLKKGHSWSRFWNNAQKSSPTPKTVIYGHDASRGLNIKEFSFGLDSRCVYGGELTALKWNEGKSIHSVPCGKYTD</sequence>
<dbReference type="SUPFAM" id="SSF56300">
    <property type="entry name" value="Metallo-dependent phosphatases"/>
    <property type="match status" value="1"/>
</dbReference>
<dbReference type="InterPro" id="IPR050126">
    <property type="entry name" value="Ap4A_hydrolase"/>
</dbReference>
<dbReference type="InterPro" id="IPR029052">
    <property type="entry name" value="Metallo-depent_PP-like"/>
</dbReference>
<protein>
    <submittedName>
        <fullName evidence="3">Metallo-dependent phosphatase-like protein</fullName>
    </submittedName>
</protein>
<dbReference type="OrthoDB" id="10267127at2759"/>
<dbReference type="GO" id="GO:0016791">
    <property type="term" value="F:phosphatase activity"/>
    <property type="evidence" value="ECO:0007669"/>
    <property type="project" value="TreeGrafter"/>
</dbReference>
<gene>
    <name evidence="3" type="ORF">C2G38_1966350</name>
</gene>
<evidence type="ECO:0000313" key="4">
    <source>
        <dbReference type="Proteomes" id="UP000266673"/>
    </source>
</evidence>
<dbReference type="Pfam" id="PF00149">
    <property type="entry name" value="Metallophos"/>
    <property type="match status" value="1"/>
</dbReference>
<dbReference type="PRINTS" id="PR00114">
    <property type="entry name" value="STPHPHTASE"/>
</dbReference>
<feature type="transmembrane region" description="Helical" evidence="1">
    <location>
        <begin position="20"/>
        <end position="42"/>
    </location>
</feature>
<keyword evidence="1" id="KW-0812">Transmembrane</keyword>
<dbReference type="InterPro" id="IPR004843">
    <property type="entry name" value="Calcineurin-like_PHP"/>
</dbReference>
<dbReference type="PANTHER" id="PTHR42850">
    <property type="entry name" value="METALLOPHOSPHOESTERASE"/>
    <property type="match status" value="1"/>
</dbReference>
<evidence type="ECO:0000256" key="1">
    <source>
        <dbReference type="SAM" id="Phobius"/>
    </source>
</evidence>
<dbReference type="GO" id="GO:0000298">
    <property type="term" value="F:endopolyphosphatase activity"/>
    <property type="evidence" value="ECO:0007669"/>
    <property type="project" value="TreeGrafter"/>
</dbReference>
<organism evidence="3 4">
    <name type="scientific">Gigaspora rosea</name>
    <dbReference type="NCBI Taxonomy" id="44941"/>
    <lineage>
        <taxon>Eukaryota</taxon>
        <taxon>Fungi</taxon>
        <taxon>Fungi incertae sedis</taxon>
        <taxon>Mucoromycota</taxon>
        <taxon>Glomeromycotina</taxon>
        <taxon>Glomeromycetes</taxon>
        <taxon>Diversisporales</taxon>
        <taxon>Gigasporaceae</taxon>
        <taxon>Gigaspora</taxon>
    </lineage>
</organism>
<name>A0A397VCU4_9GLOM</name>
<accession>A0A397VCU4</accession>
<proteinExistence type="predicted"/>
<dbReference type="Proteomes" id="UP000266673">
    <property type="component" value="Unassembled WGS sequence"/>
</dbReference>
<dbReference type="InterPro" id="IPR006186">
    <property type="entry name" value="Ser/Thr-sp_prot-phosphatase"/>
</dbReference>
<keyword evidence="4" id="KW-1185">Reference proteome</keyword>
<keyword evidence="1" id="KW-0472">Membrane</keyword>